<sequence>MPSEEEKNAAYDSDAPSTDEDSEDDYIDEAEMKAPPVVKKGRRGTVMAAAVTVAPDWAPPVFDKSDKEKEDLVNSIGKNILFSELDPKELDIIISAMKRIEFKEGDNIIEQGAEGDLFYVVEEGECEIFVKGVGKFFIVERGSVICTKLVDGVSKTVSESLGPGDYFGELSLINNEDRAATVTAQEDTTCLTIDRKTFKRLLGPLEGMLREHQELYAKYVEDAKEGD</sequence>
<accession>A0A9W7E5N2</accession>
<evidence type="ECO:0000259" key="2">
    <source>
        <dbReference type="PROSITE" id="PS50042"/>
    </source>
</evidence>
<comment type="caution">
    <text evidence="3">The sequence shown here is derived from an EMBL/GenBank/DDBJ whole genome shotgun (WGS) entry which is preliminary data.</text>
</comment>
<dbReference type="Gene3D" id="2.60.120.10">
    <property type="entry name" value="Jelly Rolls"/>
    <property type="match status" value="2"/>
</dbReference>
<proteinExistence type="predicted"/>
<feature type="compositionally biased region" description="Acidic residues" evidence="1">
    <location>
        <begin position="17"/>
        <end position="29"/>
    </location>
</feature>
<dbReference type="GO" id="GO:0005952">
    <property type="term" value="C:cAMP-dependent protein kinase complex"/>
    <property type="evidence" value="ECO:0007669"/>
    <property type="project" value="InterPro"/>
</dbReference>
<dbReference type="OrthoDB" id="417078at2759"/>
<dbReference type="PROSITE" id="PS00889">
    <property type="entry name" value="CNMP_BINDING_2"/>
    <property type="match status" value="1"/>
</dbReference>
<dbReference type="SUPFAM" id="SSF51206">
    <property type="entry name" value="cAMP-binding domain-like"/>
    <property type="match status" value="1"/>
</dbReference>
<dbReference type="Proteomes" id="UP001165082">
    <property type="component" value="Unassembled WGS sequence"/>
</dbReference>
<feature type="domain" description="Cyclic nucleotide-binding" evidence="2">
    <location>
        <begin position="81"/>
        <end position="219"/>
    </location>
</feature>
<keyword evidence="4" id="KW-1185">Reference proteome</keyword>
<protein>
    <recommendedName>
        <fullName evidence="2">Cyclic nucleotide-binding domain-containing protein</fullName>
    </recommendedName>
</protein>
<dbReference type="GO" id="GO:0034236">
    <property type="term" value="F:protein kinase A catalytic subunit binding"/>
    <property type="evidence" value="ECO:0007669"/>
    <property type="project" value="TreeGrafter"/>
</dbReference>
<reference evidence="3" key="1">
    <citation type="submission" date="2022-07" db="EMBL/GenBank/DDBJ databases">
        <title>Genome analysis of Parmales, a sister group of diatoms, reveals the evolutionary specialization of diatoms from phago-mixotrophs to photoautotrophs.</title>
        <authorList>
            <person name="Ban H."/>
            <person name="Sato S."/>
            <person name="Yoshikawa S."/>
            <person name="Kazumasa Y."/>
            <person name="Nakamura Y."/>
            <person name="Ichinomiya M."/>
            <person name="Saitoh K."/>
            <person name="Sato N."/>
            <person name="Blanc-Mathieu R."/>
            <person name="Endo H."/>
            <person name="Kuwata A."/>
            <person name="Ogata H."/>
        </authorList>
    </citation>
    <scope>NUCLEOTIDE SEQUENCE</scope>
</reference>
<dbReference type="EMBL" id="BRXZ01001135">
    <property type="protein sequence ID" value="GMH63388.1"/>
    <property type="molecule type" value="Genomic_DNA"/>
</dbReference>
<dbReference type="GO" id="GO:0030552">
    <property type="term" value="F:cAMP binding"/>
    <property type="evidence" value="ECO:0007669"/>
    <property type="project" value="TreeGrafter"/>
</dbReference>
<feature type="region of interest" description="Disordered" evidence="1">
    <location>
        <begin position="1"/>
        <end position="34"/>
    </location>
</feature>
<dbReference type="PANTHER" id="PTHR11635">
    <property type="entry name" value="CAMP-DEPENDENT PROTEIN KINASE REGULATORY CHAIN"/>
    <property type="match status" value="1"/>
</dbReference>
<gene>
    <name evidence="3" type="ORF">TrRE_jg8282</name>
</gene>
<dbReference type="PROSITE" id="PS50042">
    <property type="entry name" value="CNMP_BINDING_3"/>
    <property type="match status" value="1"/>
</dbReference>
<evidence type="ECO:0000313" key="3">
    <source>
        <dbReference type="EMBL" id="GMH63388.1"/>
    </source>
</evidence>
<dbReference type="PRINTS" id="PR00103">
    <property type="entry name" value="CAMPKINASE"/>
</dbReference>
<dbReference type="InterPro" id="IPR018490">
    <property type="entry name" value="cNMP-bd_dom_sf"/>
</dbReference>
<dbReference type="InterPro" id="IPR014710">
    <property type="entry name" value="RmlC-like_jellyroll"/>
</dbReference>
<dbReference type="InterPro" id="IPR000595">
    <property type="entry name" value="cNMP-bd_dom"/>
</dbReference>
<dbReference type="CDD" id="cd00038">
    <property type="entry name" value="CAP_ED"/>
    <property type="match status" value="1"/>
</dbReference>
<organism evidence="3 4">
    <name type="scientific">Triparma retinervis</name>
    <dbReference type="NCBI Taxonomy" id="2557542"/>
    <lineage>
        <taxon>Eukaryota</taxon>
        <taxon>Sar</taxon>
        <taxon>Stramenopiles</taxon>
        <taxon>Ochrophyta</taxon>
        <taxon>Bolidophyceae</taxon>
        <taxon>Parmales</taxon>
        <taxon>Triparmaceae</taxon>
        <taxon>Triparma</taxon>
    </lineage>
</organism>
<dbReference type="GO" id="GO:0005829">
    <property type="term" value="C:cytosol"/>
    <property type="evidence" value="ECO:0007669"/>
    <property type="project" value="TreeGrafter"/>
</dbReference>
<dbReference type="InterPro" id="IPR018488">
    <property type="entry name" value="cNMP-bd_CS"/>
</dbReference>
<dbReference type="SMART" id="SM00100">
    <property type="entry name" value="cNMP"/>
    <property type="match status" value="1"/>
</dbReference>
<dbReference type="Pfam" id="PF00027">
    <property type="entry name" value="cNMP_binding"/>
    <property type="match status" value="1"/>
</dbReference>
<dbReference type="PANTHER" id="PTHR11635:SF152">
    <property type="entry name" value="CAMP-DEPENDENT PROTEIN KINASE TYPE I REGULATORY SUBUNIT-RELATED"/>
    <property type="match status" value="1"/>
</dbReference>
<dbReference type="InterPro" id="IPR050503">
    <property type="entry name" value="cAMP-dep_PK_reg_su-like"/>
</dbReference>
<dbReference type="PROSITE" id="PS00888">
    <property type="entry name" value="CNMP_BINDING_1"/>
    <property type="match status" value="1"/>
</dbReference>
<dbReference type="GO" id="GO:0004862">
    <property type="term" value="F:cAMP-dependent protein kinase inhibitor activity"/>
    <property type="evidence" value="ECO:0007669"/>
    <property type="project" value="TreeGrafter"/>
</dbReference>
<name>A0A9W7E5N2_9STRA</name>
<evidence type="ECO:0000313" key="4">
    <source>
        <dbReference type="Proteomes" id="UP001165082"/>
    </source>
</evidence>
<dbReference type="AlphaFoldDB" id="A0A9W7E5N2"/>
<evidence type="ECO:0000256" key="1">
    <source>
        <dbReference type="SAM" id="MobiDB-lite"/>
    </source>
</evidence>